<feature type="region of interest" description="Disordered" evidence="5">
    <location>
        <begin position="318"/>
        <end position="340"/>
    </location>
</feature>
<dbReference type="InterPro" id="IPR038491">
    <property type="entry name" value="Velvet_dom_sf"/>
</dbReference>
<keyword evidence="3" id="KW-0804">Transcription</keyword>
<evidence type="ECO:0000313" key="7">
    <source>
        <dbReference type="EMBL" id="CAG8619601.1"/>
    </source>
</evidence>
<dbReference type="PROSITE" id="PS51821">
    <property type="entry name" value="VELVET"/>
    <property type="match status" value="1"/>
</dbReference>
<gene>
    <name evidence="7" type="ORF">AGERDE_LOCUS9996</name>
</gene>
<keyword evidence="2" id="KW-0805">Transcription regulation</keyword>
<reference evidence="7" key="1">
    <citation type="submission" date="2021-06" db="EMBL/GenBank/DDBJ databases">
        <authorList>
            <person name="Kallberg Y."/>
            <person name="Tangrot J."/>
            <person name="Rosling A."/>
        </authorList>
    </citation>
    <scope>NUCLEOTIDE SEQUENCE</scope>
    <source>
        <strain evidence="7">MT106</strain>
    </source>
</reference>
<feature type="domain" description="Velvet" evidence="6">
    <location>
        <begin position="109"/>
        <end position="314"/>
    </location>
</feature>
<dbReference type="PANTHER" id="PTHR33572">
    <property type="entry name" value="SPORE DEVELOPMENT REGULATOR VOSA"/>
    <property type="match status" value="1"/>
</dbReference>
<comment type="caution">
    <text evidence="7">The sequence shown here is derived from an EMBL/GenBank/DDBJ whole genome shotgun (WGS) entry which is preliminary data.</text>
</comment>
<dbReference type="OrthoDB" id="3056235at2759"/>
<evidence type="ECO:0000313" key="8">
    <source>
        <dbReference type="Proteomes" id="UP000789831"/>
    </source>
</evidence>
<dbReference type="InterPro" id="IPR037525">
    <property type="entry name" value="Velvet_dom"/>
</dbReference>
<accession>A0A9N9GLP2</accession>
<name>A0A9N9GLP2_9GLOM</name>
<evidence type="ECO:0000256" key="3">
    <source>
        <dbReference type="ARBA" id="ARBA00023163"/>
    </source>
</evidence>
<dbReference type="AlphaFoldDB" id="A0A9N9GLP2"/>
<proteinExistence type="predicted"/>
<comment type="subcellular location">
    <subcellularLocation>
        <location evidence="1">Nucleus</location>
    </subcellularLocation>
</comment>
<feature type="compositionally biased region" description="Polar residues" evidence="5">
    <location>
        <begin position="53"/>
        <end position="67"/>
    </location>
</feature>
<evidence type="ECO:0000256" key="5">
    <source>
        <dbReference type="SAM" id="MobiDB-lite"/>
    </source>
</evidence>
<dbReference type="InterPro" id="IPR021740">
    <property type="entry name" value="Velvet"/>
</dbReference>
<evidence type="ECO:0000256" key="2">
    <source>
        <dbReference type="ARBA" id="ARBA00023015"/>
    </source>
</evidence>
<evidence type="ECO:0000259" key="6">
    <source>
        <dbReference type="PROSITE" id="PS51821"/>
    </source>
</evidence>
<dbReference type="GO" id="GO:0005634">
    <property type="term" value="C:nucleus"/>
    <property type="evidence" value="ECO:0007669"/>
    <property type="project" value="UniProtKB-SubCell"/>
</dbReference>
<keyword evidence="4" id="KW-0539">Nucleus</keyword>
<feature type="region of interest" description="Disordered" evidence="5">
    <location>
        <begin position="53"/>
        <end position="82"/>
    </location>
</feature>
<evidence type="ECO:0000256" key="4">
    <source>
        <dbReference type="ARBA" id="ARBA00023242"/>
    </source>
</evidence>
<dbReference type="Proteomes" id="UP000789831">
    <property type="component" value="Unassembled WGS sequence"/>
</dbReference>
<evidence type="ECO:0000256" key="1">
    <source>
        <dbReference type="ARBA" id="ARBA00004123"/>
    </source>
</evidence>
<dbReference type="EMBL" id="CAJVPL010002783">
    <property type="protein sequence ID" value="CAG8619601.1"/>
    <property type="molecule type" value="Genomic_DNA"/>
</dbReference>
<keyword evidence="8" id="KW-1185">Reference proteome</keyword>
<dbReference type="Pfam" id="PF11754">
    <property type="entry name" value="Velvet"/>
    <property type="match status" value="2"/>
</dbReference>
<protein>
    <submittedName>
        <fullName evidence="7">12388_t:CDS:1</fullName>
    </submittedName>
</protein>
<dbReference type="Gene3D" id="2.60.40.3960">
    <property type="entry name" value="Velvet domain"/>
    <property type="match status" value="1"/>
</dbReference>
<dbReference type="PANTHER" id="PTHR33572:SF3">
    <property type="entry name" value="VELVET COMPLEX SUBUNIT B"/>
    <property type="match status" value="1"/>
</dbReference>
<organism evidence="7 8">
    <name type="scientific">Ambispora gerdemannii</name>
    <dbReference type="NCBI Taxonomy" id="144530"/>
    <lineage>
        <taxon>Eukaryota</taxon>
        <taxon>Fungi</taxon>
        <taxon>Fungi incertae sedis</taxon>
        <taxon>Mucoromycota</taxon>
        <taxon>Glomeromycotina</taxon>
        <taxon>Glomeromycetes</taxon>
        <taxon>Archaeosporales</taxon>
        <taxon>Ambisporaceae</taxon>
        <taxon>Ambispora</taxon>
    </lineage>
</organism>
<sequence length="340" mass="37734">MSINSKEFSNEENSSQALHEYNSALSSSLETRYNEASINSHIVFISKPLNVNPVTSDAQRQSTNTNQKKPDKKKKRLDSNTSNEYFKRSKYANEEILEVNLAATFSGNPSTWSYEIMVAQQPVRARMCGFGDKDRRPLSPAPVVQLIVKDIQGKMIQPKEINCSLFVVHASLWKENGIDEAMIVAHLPSRLSPANSTQSLTNNLLGNRAASPYTLNDINGIPGVYFIFSDLSVRTDGEFKLIFNLMDLGIATNYPSTSNNRRKIINVGSPASDVLASVSSNSFEVFPAKKFPGMLESTALIRCFSNQGLKIPVRNSHLTKHNSQEPQSEESSDRIPATNK</sequence>